<evidence type="ECO:0000313" key="5">
    <source>
        <dbReference type="Proteomes" id="UP000186308"/>
    </source>
</evidence>
<reference evidence="4 5" key="1">
    <citation type="submission" date="2017-01" db="EMBL/GenBank/DDBJ databases">
        <authorList>
            <person name="Varghese N."/>
            <person name="Submissions S."/>
        </authorList>
    </citation>
    <scope>NUCLEOTIDE SEQUENCE [LARGE SCALE GENOMIC DNA]</scope>
    <source>
        <strain evidence="4 5">ATCC 35905</strain>
    </source>
</reference>
<protein>
    <submittedName>
        <fullName evidence="4">Thioredoxin reductase</fullName>
    </submittedName>
</protein>
<proteinExistence type="predicted"/>
<gene>
    <name evidence="4" type="ORF">SAMN05421828_11027</name>
</gene>
<dbReference type="PRINTS" id="PR00411">
    <property type="entry name" value="PNDRDTASEI"/>
</dbReference>
<keyword evidence="5" id="KW-1185">Reference proteome</keyword>
<name>A0A8G2CKN7_ACIRU</name>
<dbReference type="PANTHER" id="PTHR42949">
    <property type="entry name" value="ANAEROBIC GLYCEROL-3-PHOSPHATE DEHYDROGENASE SUBUNIT B"/>
    <property type="match status" value="1"/>
</dbReference>
<dbReference type="RefSeq" id="WP_051657632.1">
    <property type="nucleotide sequence ID" value="NZ_FTNE01000010.1"/>
</dbReference>
<dbReference type="InterPro" id="IPR041117">
    <property type="entry name" value="SoxA_A3"/>
</dbReference>
<accession>A0A8G2CKN7</accession>
<dbReference type="SUPFAM" id="SSF51905">
    <property type="entry name" value="FAD/NAD(P)-binding domain"/>
    <property type="match status" value="1"/>
</dbReference>
<dbReference type="Pfam" id="PF17806">
    <property type="entry name" value="SO_alpha_A3"/>
    <property type="match status" value="1"/>
</dbReference>
<organism evidence="4 5">
    <name type="scientific">Acidiphilium rubrum</name>
    <dbReference type="NCBI Taxonomy" id="526"/>
    <lineage>
        <taxon>Bacteria</taxon>
        <taxon>Pseudomonadati</taxon>
        <taxon>Pseudomonadota</taxon>
        <taxon>Alphaproteobacteria</taxon>
        <taxon>Acetobacterales</taxon>
        <taxon>Acidocellaceae</taxon>
        <taxon>Acidiphilium</taxon>
    </lineage>
</organism>
<dbReference type="InterPro" id="IPR041854">
    <property type="entry name" value="BFD-like_2Fe2S-bd_dom_sf"/>
</dbReference>
<comment type="caution">
    <text evidence="4">The sequence shown here is derived from an EMBL/GenBank/DDBJ whole genome shotgun (WGS) entry which is preliminary data.</text>
</comment>
<evidence type="ECO:0000259" key="2">
    <source>
        <dbReference type="Pfam" id="PF07992"/>
    </source>
</evidence>
<evidence type="ECO:0000259" key="3">
    <source>
        <dbReference type="Pfam" id="PF17806"/>
    </source>
</evidence>
<dbReference type="Pfam" id="PF07992">
    <property type="entry name" value="Pyr_redox_2"/>
    <property type="match status" value="1"/>
</dbReference>
<dbReference type="InterPro" id="IPR023753">
    <property type="entry name" value="FAD/NAD-binding_dom"/>
</dbReference>
<dbReference type="Gene3D" id="1.10.10.1100">
    <property type="entry name" value="BFD-like [2Fe-2S]-binding domain"/>
    <property type="match status" value="1"/>
</dbReference>
<evidence type="ECO:0000313" key="4">
    <source>
        <dbReference type="EMBL" id="SIQ82217.1"/>
    </source>
</evidence>
<evidence type="ECO:0000256" key="1">
    <source>
        <dbReference type="ARBA" id="ARBA00023002"/>
    </source>
</evidence>
<dbReference type="InterPro" id="IPR036188">
    <property type="entry name" value="FAD/NAD-bd_sf"/>
</dbReference>
<dbReference type="AlphaFoldDB" id="A0A8G2CKN7"/>
<sequence>MDGVMRQAYPVDPKSAVGKLARPAQFVDVLVVGAGPAGIAAALAAAGEGRSVMLVDEHPVSAAMAGLDVPYLFGGRATPALGNQARMIEQVAGAMPGLEDAFEAGIEVALNVSVWGMWVAGPGLQVLPCAVAGLATEDRSWLCGFGRAVIATGARDLVLSFAGSDQPGVVGAQGLHALLTRYDAFAGRVVSILGSGRLALETALLALDKGLTVAALIEVRDAPQGPADLVAEVAARGVAIRCGAVPLMAETTVDGVVALRIIPVAGGAVERIACDTVCLALGLVPQIELLDTLGAAVTLDRDRGGYVPVCDATGQTSIEAISVAGDCAGVAEPGGLDYRMAWMRALLDTGGNDALACTCEEVTRGDVFALHQPRYLGPESEAMAARDLAGLLADGPPDHDQMKRLTRVSMGPCQGRRCREQVAMLLAIGARNDIGIVNRAGFRAPVRPLSLAALAAPDDAAGRDGWDVWFGIVAQWVPYDEIGTPREADYIAGDMHL</sequence>
<dbReference type="PANTHER" id="PTHR42949:SF3">
    <property type="entry name" value="ANAEROBIC GLYCEROL-3-PHOSPHATE DEHYDROGENASE SUBUNIT B"/>
    <property type="match status" value="1"/>
</dbReference>
<keyword evidence="1" id="KW-0560">Oxidoreductase</keyword>
<dbReference type="GO" id="GO:0016491">
    <property type="term" value="F:oxidoreductase activity"/>
    <property type="evidence" value="ECO:0007669"/>
    <property type="project" value="UniProtKB-KW"/>
</dbReference>
<dbReference type="Proteomes" id="UP000186308">
    <property type="component" value="Unassembled WGS sequence"/>
</dbReference>
<dbReference type="PRINTS" id="PR00368">
    <property type="entry name" value="FADPNR"/>
</dbReference>
<dbReference type="Gene3D" id="3.50.50.60">
    <property type="entry name" value="FAD/NAD(P)-binding domain"/>
    <property type="match status" value="2"/>
</dbReference>
<feature type="domain" description="FAD/NAD(P)-binding" evidence="2">
    <location>
        <begin position="28"/>
        <end position="332"/>
    </location>
</feature>
<feature type="domain" description="SoxA A3" evidence="3">
    <location>
        <begin position="385"/>
        <end position="456"/>
    </location>
</feature>
<dbReference type="InterPro" id="IPR051691">
    <property type="entry name" value="Metab_Enz_Cyan_OpOx_G3PDH"/>
</dbReference>
<dbReference type="EMBL" id="FTNE01000010">
    <property type="protein sequence ID" value="SIQ82217.1"/>
    <property type="molecule type" value="Genomic_DNA"/>
</dbReference>